<accession>A0A2G5TGR1</accession>
<protein>
    <submittedName>
        <fullName evidence="2">Uncharacterized protein</fullName>
    </submittedName>
</protein>
<feature type="region of interest" description="Disordered" evidence="1">
    <location>
        <begin position="1"/>
        <end position="76"/>
    </location>
</feature>
<name>A0A2G5TGR1_9PELO</name>
<evidence type="ECO:0000313" key="3">
    <source>
        <dbReference type="Proteomes" id="UP000230233"/>
    </source>
</evidence>
<comment type="caution">
    <text evidence="2">The sequence shown here is derived from an EMBL/GenBank/DDBJ whole genome shotgun (WGS) entry which is preliminary data.</text>
</comment>
<organism evidence="2 3">
    <name type="scientific">Caenorhabditis nigoni</name>
    <dbReference type="NCBI Taxonomy" id="1611254"/>
    <lineage>
        <taxon>Eukaryota</taxon>
        <taxon>Metazoa</taxon>
        <taxon>Ecdysozoa</taxon>
        <taxon>Nematoda</taxon>
        <taxon>Chromadorea</taxon>
        <taxon>Rhabditida</taxon>
        <taxon>Rhabditina</taxon>
        <taxon>Rhabditomorpha</taxon>
        <taxon>Rhabditoidea</taxon>
        <taxon>Rhabditidae</taxon>
        <taxon>Peloderinae</taxon>
        <taxon>Caenorhabditis</taxon>
    </lineage>
</organism>
<feature type="compositionally biased region" description="Polar residues" evidence="1">
    <location>
        <begin position="1"/>
        <end position="17"/>
    </location>
</feature>
<reference evidence="3" key="1">
    <citation type="submission" date="2017-10" db="EMBL/GenBank/DDBJ databases">
        <title>Rapid genome shrinkage in a self-fertile nematode reveals novel sperm competition proteins.</title>
        <authorList>
            <person name="Yin D."/>
            <person name="Schwarz E.M."/>
            <person name="Thomas C.G."/>
            <person name="Felde R.L."/>
            <person name="Korf I.F."/>
            <person name="Cutter A.D."/>
            <person name="Schartner C.M."/>
            <person name="Ralston E.J."/>
            <person name="Meyer B.J."/>
            <person name="Haag E.S."/>
        </authorList>
    </citation>
    <scope>NUCLEOTIDE SEQUENCE [LARGE SCALE GENOMIC DNA]</scope>
    <source>
        <strain evidence="3">JU1422</strain>
    </source>
</reference>
<sequence>MLPSSSFSRHLVAQRTSSHVDSELPRYDPVMQQNEFDESRLHSWESTLERSSSSSSRHLVAQQSPSSHLRHSLNPE</sequence>
<proteinExistence type="predicted"/>
<dbReference type="EMBL" id="PDUG01000005">
    <property type="protein sequence ID" value="PIC26457.1"/>
    <property type="molecule type" value="Genomic_DNA"/>
</dbReference>
<evidence type="ECO:0000313" key="2">
    <source>
        <dbReference type="EMBL" id="PIC26457.1"/>
    </source>
</evidence>
<feature type="compositionally biased region" description="Low complexity" evidence="1">
    <location>
        <begin position="44"/>
        <end position="59"/>
    </location>
</feature>
<gene>
    <name evidence="2" type="primary">Cnig_chr_V.g19026</name>
    <name evidence="2" type="ORF">B9Z55_019026</name>
</gene>
<dbReference type="AlphaFoldDB" id="A0A2G5TGR1"/>
<keyword evidence="3" id="KW-1185">Reference proteome</keyword>
<evidence type="ECO:0000256" key="1">
    <source>
        <dbReference type="SAM" id="MobiDB-lite"/>
    </source>
</evidence>
<dbReference type="Proteomes" id="UP000230233">
    <property type="component" value="Chromosome V"/>
</dbReference>